<proteinExistence type="predicted"/>
<keyword evidence="3" id="KW-1185">Reference proteome</keyword>
<evidence type="ECO:0000256" key="1">
    <source>
        <dbReference type="SAM" id="Phobius"/>
    </source>
</evidence>
<feature type="transmembrane region" description="Helical" evidence="1">
    <location>
        <begin position="134"/>
        <end position="152"/>
    </location>
</feature>
<name>A0A2A2TF89_9CYAN</name>
<reference evidence="2 3" key="1">
    <citation type="submission" date="2017-08" db="EMBL/GenBank/DDBJ databases">
        <title>Draft genome sequence of filamentous cyanobacterium Calothrix elsteri CCALA 953.</title>
        <authorList>
            <person name="Gagunashvili A.N."/>
            <person name="Elster J."/>
            <person name="Andresson O.S."/>
        </authorList>
    </citation>
    <scope>NUCLEOTIDE SEQUENCE [LARGE SCALE GENOMIC DNA]</scope>
    <source>
        <strain evidence="2 3">CCALA 953</strain>
    </source>
</reference>
<comment type="caution">
    <text evidence="2">The sequence shown here is derived from an EMBL/GenBank/DDBJ whole genome shotgun (WGS) entry which is preliminary data.</text>
</comment>
<gene>
    <name evidence="2" type="ORF">CK510_20080</name>
</gene>
<sequence length="180" mass="19859">MTFITDIQKSSLPTDNLDLRAPSTAQLRKRIGAFWLRQAVLISLDGVGLFLGSKIPEVLTNNPVYPWVKDESPSLLFAILGIHLGFIALQGLYASGKNRGDYLKLVKTISLSYLLFFVLNFLNESTSSLSGSTFVVSWLLSISFTCIGRFAVDTTVKRFRKQGVITCPTYIISKGIGSDE</sequence>
<dbReference type="Proteomes" id="UP000218238">
    <property type="component" value="Unassembled WGS sequence"/>
</dbReference>
<organism evidence="2 3">
    <name type="scientific">Brunnivagina elsteri CCALA 953</name>
    <dbReference type="NCBI Taxonomy" id="987040"/>
    <lineage>
        <taxon>Bacteria</taxon>
        <taxon>Bacillati</taxon>
        <taxon>Cyanobacteriota</taxon>
        <taxon>Cyanophyceae</taxon>
        <taxon>Nostocales</taxon>
        <taxon>Calotrichaceae</taxon>
        <taxon>Brunnivagina</taxon>
    </lineage>
</organism>
<keyword evidence="1" id="KW-0472">Membrane</keyword>
<dbReference type="AlphaFoldDB" id="A0A2A2TF89"/>
<protein>
    <submittedName>
        <fullName evidence="2">Uncharacterized protein</fullName>
    </submittedName>
</protein>
<feature type="transmembrane region" description="Helical" evidence="1">
    <location>
        <begin position="105"/>
        <end position="122"/>
    </location>
</feature>
<accession>A0A2A2TF89</accession>
<feature type="transmembrane region" description="Helical" evidence="1">
    <location>
        <begin position="75"/>
        <end position="93"/>
    </location>
</feature>
<evidence type="ECO:0000313" key="2">
    <source>
        <dbReference type="EMBL" id="PAX52298.1"/>
    </source>
</evidence>
<keyword evidence="1" id="KW-1133">Transmembrane helix</keyword>
<keyword evidence="1" id="KW-0812">Transmembrane</keyword>
<dbReference type="EMBL" id="NTFS01000256">
    <property type="protein sequence ID" value="PAX52298.1"/>
    <property type="molecule type" value="Genomic_DNA"/>
</dbReference>
<evidence type="ECO:0000313" key="3">
    <source>
        <dbReference type="Proteomes" id="UP000218238"/>
    </source>
</evidence>
<dbReference type="RefSeq" id="WP_095723386.1">
    <property type="nucleotide sequence ID" value="NZ_NTFS01000256.1"/>
</dbReference>
<feature type="transmembrane region" description="Helical" evidence="1">
    <location>
        <begin position="34"/>
        <end position="55"/>
    </location>
</feature>